<keyword evidence="3" id="KW-0732">Signal</keyword>
<dbReference type="Proteomes" id="UP001501094">
    <property type="component" value="Unassembled WGS sequence"/>
</dbReference>
<evidence type="ECO:0000256" key="2">
    <source>
        <dbReference type="SAM" id="MobiDB-lite"/>
    </source>
</evidence>
<dbReference type="InterPro" id="IPR000421">
    <property type="entry name" value="FA58C"/>
</dbReference>
<keyword evidence="7" id="KW-1185">Reference proteome</keyword>
<dbReference type="RefSeq" id="WP_344104930.1">
    <property type="nucleotide sequence ID" value="NZ_BAAANL010000007.1"/>
</dbReference>
<dbReference type="CDD" id="cd08023">
    <property type="entry name" value="GH16_laminarinase_like"/>
    <property type="match status" value="1"/>
</dbReference>
<dbReference type="PROSITE" id="PS51762">
    <property type="entry name" value="GH16_2"/>
    <property type="match status" value="1"/>
</dbReference>
<dbReference type="InterPro" id="IPR050546">
    <property type="entry name" value="Glycosyl_Hydrlase_16"/>
</dbReference>
<dbReference type="InterPro" id="IPR000757">
    <property type="entry name" value="Beta-glucanase-like"/>
</dbReference>
<feature type="domain" description="F5/8 type C" evidence="4">
    <location>
        <begin position="159"/>
        <end position="302"/>
    </location>
</feature>
<feature type="compositionally biased region" description="Polar residues" evidence="2">
    <location>
        <begin position="33"/>
        <end position="53"/>
    </location>
</feature>
<dbReference type="Gene3D" id="2.60.120.200">
    <property type="match status" value="1"/>
</dbReference>
<dbReference type="Pfam" id="PF00754">
    <property type="entry name" value="F5_F8_type_C"/>
    <property type="match status" value="2"/>
</dbReference>
<evidence type="ECO:0000313" key="7">
    <source>
        <dbReference type="Proteomes" id="UP001501094"/>
    </source>
</evidence>
<feature type="signal peptide" evidence="3">
    <location>
        <begin position="1"/>
        <end position="29"/>
    </location>
</feature>
<sequence>MRRTSRLLAAATAAAALVTGALIATPAQAAPTPLSQGKPVTTSSSEFDWSNGTRAVDGDPGTRWSSGWADDQWISVDLGSVQQIGGVTLDWEAAYASGYRIEVSDDGAAWSTVYSTTSSTGGDENLAVTGTGRHVRLTATQRATQYGVSLWEFQVFGTTVTPPTGDGTLLSYKKPATSSTQQHDGNCWECGPDKAFDLDPASRWATSPDTGWTDNGWIAVDLGATAHITSVVLQWDPAYATGYDLQVSDNGSTWRTVHSTTTGKGFKETVPLDADGRHVRLQLNKRSGAYGYSLWEFQVYGTGGAPTAPPAEPADPDFDNLRLVWSDEFNGAANTPADTAKWKIDAGVPQNGEEQYYTPSGNGFHDGNGNFVLEARKQTYEGRTYTSHRMNTAGKFHAQYGRFEARVKVPEGRGLWPAFWMMGTDFLEGRPWPYNGEVDIMEFIGQDPTHSFSTLHAPAYNGAGGYGGSYTLPDGSKLSAGFHTWAAEWDSKGIRYFLDDREVFYAEKSVVESTRGPWIYDHEFYLILNLAVGGAWPGPPDASTPFPSRYVVDYVRVYQ</sequence>
<dbReference type="PANTHER" id="PTHR10963:SF55">
    <property type="entry name" value="GLYCOSIDE HYDROLASE FAMILY 16 PROTEIN"/>
    <property type="match status" value="1"/>
</dbReference>
<gene>
    <name evidence="6" type="ORF">GCM10009751_32530</name>
</gene>
<dbReference type="InterPro" id="IPR013320">
    <property type="entry name" value="ConA-like_dom_sf"/>
</dbReference>
<dbReference type="Pfam" id="PF00722">
    <property type="entry name" value="Glyco_hydro_16"/>
    <property type="match status" value="1"/>
</dbReference>
<name>A0ABP4ZUE0_9MICO</name>
<feature type="domain" description="GH16" evidence="5">
    <location>
        <begin position="300"/>
        <end position="559"/>
    </location>
</feature>
<evidence type="ECO:0000259" key="4">
    <source>
        <dbReference type="PROSITE" id="PS50022"/>
    </source>
</evidence>
<feature type="domain" description="F5/8 type C" evidence="4">
    <location>
        <begin position="23"/>
        <end position="158"/>
    </location>
</feature>
<dbReference type="SUPFAM" id="SSF49785">
    <property type="entry name" value="Galactose-binding domain-like"/>
    <property type="match status" value="2"/>
</dbReference>
<dbReference type="PANTHER" id="PTHR10963">
    <property type="entry name" value="GLYCOSYL HYDROLASE-RELATED"/>
    <property type="match status" value="1"/>
</dbReference>
<comment type="caution">
    <text evidence="6">The sequence shown here is derived from an EMBL/GenBank/DDBJ whole genome shotgun (WGS) entry which is preliminary data.</text>
</comment>
<evidence type="ECO:0000256" key="1">
    <source>
        <dbReference type="ARBA" id="ARBA00006865"/>
    </source>
</evidence>
<reference evidence="7" key="1">
    <citation type="journal article" date="2019" name="Int. J. Syst. Evol. Microbiol.">
        <title>The Global Catalogue of Microorganisms (GCM) 10K type strain sequencing project: providing services to taxonomists for standard genome sequencing and annotation.</title>
        <authorList>
            <consortium name="The Broad Institute Genomics Platform"/>
            <consortium name="The Broad Institute Genome Sequencing Center for Infectious Disease"/>
            <person name="Wu L."/>
            <person name="Ma J."/>
        </authorList>
    </citation>
    <scope>NUCLEOTIDE SEQUENCE [LARGE SCALE GENOMIC DNA]</scope>
    <source>
        <strain evidence="7">JCM 14326</strain>
    </source>
</reference>
<accession>A0ABP4ZUE0</accession>
<dbReference type="Gene3D" id="2.60.120.260">
    <property type="entry name" value="Galactose-binding domain-like"/>
    <property type="match status" value="2"/>
</dbReference>
<evidence type="ECO:0000313" key="6">
    <source>
        <dbReference type="EMBL" id="GAA1870881.1"/>
    </source>
</evidence>
<dbReference type="InterPro" id="IPR008979">
    <property type="entry name" value="Galactose-bd-like_sf"/>
</dbReference>
<proteinExistence type="inferred from homology"/>
<dbReference type="SUPFAM" id="SSF49899">
    <property type="entry name" value="Concanavalin A-like lectins/glucanases"/>
    <property type="match status" value="1"/>
</dbReference>
<feature type="region of interest" description="Disordered" evidence="2">
    <location>
        <begin position="30"/>
        <end position="63"/>
    </location>
</feature>
<dbReference type="PROSITE" id="PS50022">
    <property type="entry name" value="FA58C_3"/>
    <property type="match status" value="2"/>
</dbReference>
<comment type="similarity">
    <text evidence="1">Belongs to the glycosyl hydrolase 16 family.</text>
</comment>
<evidence type="ECO:0000259" key="5">
    <source>
        <dbReference type="PROSITE" id="PS51762"/>
    </source>
</evidence>
<dbReference type="EMBL" id="BAAANL010000007">
    <property type="protein sequence ID" value="GAA1870881.1"/>
    <property type="molecule type" value="Genomic_DNA"/>
</dbReference>
<organism evidence="6 7">
    <name type="scientific">Myceligenerans crystallogenes</name>
    <dbReference type="NCBI Taxonomy" id="316335"/>
    <lineage>
        <taxon>Bacteria</taxon>
        <taxon>Bacillati</taxon>
        <taxon>Actinomycetota</taxon>
        <taxon>Actinomycetes</taxon>
        <taxon>Micrococcales</taxon>
        <taxon>Promicromonosporaceae</taxon>
        <taxon>Myceligenerans</taxon>
    </lineage>
</organism>
<protein>
    <submittedName>
        <fullName evidence="6">Discoidin domain-containing protein</fullName>
    </submittedName>
</protein>
<feature type="chain" id="PRO_5046335614" evidence="3">
    <location>
        <begin position="30"/>
        <end position="559"/>
    </location>
</feature>
<evidence type="ECO:0000256" key="3">
    <source>
        <dbReference type="SAM" id="SignalP"/>
    </source>
</evidence>